<dbReference type="Proteomes" id="UP000479000">
    <property type="component" value="Unassembled WGS sequence"/>
</dbReference>
<dbReference type="AlphaFoldDB" id="A0A6H5H0T9"/>
<accession>A0A6H5H0T9</accession>
<proteinExistence type="predicted"/>
<sequence>MSTKTPQNVLRLGHGNLPFKGEQSVYSRSVFDKPILRLLSSPHHITQHVNHVFLHQLPRQGQETQRSIRTRVGGIPVLALL</sequence>
<keyword evidence="2" id="KW-1185">Reference proteome</keyword>
<protein>
    <submittedName>
        <fullName evidence="1">Uncharacterized protein</fullName>
    </submittedName>
</protein>
<reference evidence="1 2" key="1">
    <citation type="submission" date="2020-02" db="EMBL/GenBank/DDBJ databases">
        <authorList>
            <person name="Ferguson B K."/>
        </authorList>
    </citation>
    <scope>NUCLEOTIDE SEQUENCE [LARGE SCALE GENOMIC DNA]</scope>
</reference>
<evidence type="ECO:0000313" key="1">
    <source>
        <dbReference type="EMBL" id="CAB0010625.1"/>
    </source>
</evidence>
<dbReference type="EMBL" id="CADCXU010023069">
    <property type="protein sequence ID" value="CAB0010625.1"/>
    <property type="molecule type" value="Genomic_DNA"/>
</dbReference>
<evidence type="ECO:0000313" key="2">
    <source>
        <dbReference type="Proteomes" id="UP000479000"/>
    </source>
</evidence>
<name>A0A6H5H0T9_9HEMI</name>
<organism evidence="1 2">
    <name type="scientific">Nesidiocoris tenuis</name>
    <dbReference type="NCBI Taxonomy" id="355587"/>
    <lineage>
        <taxon>Eukaryota</taxon>
        <taxon>Metazoa</taxon>
        <taxon>Ecdysozoa</taxon>
        <taxon>Arthropoda</taxon>
        <taxon>Hexapoda</taxon>
        <taxon>Insecta</taxon>
        <taxon>Pterygota</taxon>
        <taxon>Neoptera</taxon>
        <taxon>Paraneoptera</taxon>
        <taxon>Hemiptera</taxon>
        <taxon>Heteroptera</taxon>
        <taxon>Panheteroptera</taxon>
        <taxon>Cimicomorpha</taxon>
        <taxon>Miridae</taxon>
        <taxon>Dicyphina</taxon>
        <taxon>Nesidiocoris</taxon>
    </lineage>
</organism>
<gene>
    <name evidence="1" type="ORF">NTEN_LOCUS15664</name>
</gene>